<organism evidence="3 4">
    <name type="scientific">Paeniroseomonas aquatica</name>
    <dbReference type="NCBI Taxonomy" id="373043"/>
    <lineage>
        <taxon>Bacteria</taxon>
        <taxon>Pseudomonadati</taxon>
        <taxon>Pseudomonadota</taxon>
        <taxon>Alphaproteobacteria</taxon>
        <taxon>Acetobacterales</taxon>
        <taxon>Acetobacteraceae</taxon>
        <taxon>Paeniroseomonas</taxon>
    </lineage>
</organism>
<keyword evidence="1" id="KW-0732">Signal</keyword>
<dbReference type="SUPFAM" id="SSF53850">
    <property type="entry name" value="Periplasmic binding protein-like II"/>
    <property type="match status" value="1"/>
</dbReference>
<evidence type="ECO:0000313" key="3">
    <source>
        <dbReference type="EMBL" id="MDN3566980.1"/>
    </source>
</evidence>
<feature type="domain" description="SsuA/THI5-like" evidence="2">
    <location>
        <begin position="41"/>
        <end position="256"/>
    </location>
</feature>
<evidence type="ECO:0000259" key="2">
    <source>
        <dbReference type="Pfam" id="PF09084"/>
    </source>
</evidence>
<dbReference type="RefSeq" id="WP_290318973.1">
    <property type="nucleotide sequence ID" value="NZ_JAUFPN010000184.1"/>
</dbReference>
<name>A0ABT8AB99_9PROT</name>
<evidence type="ECO:0000313" key="4">
    <source>
        <dbReference type="Proteomes" id="UP001529369"/>
    </source>
</evidence>
<reference evidence="4" key="1">
    <citation type="journal article" date="2019" name="Int. J. Syst. Evol. Microbiol.">
        <title>The Global Catalogue of Microorganisms (GCM) 10K type strain sequencing project: providing services to taxonomists for standard genome sequencing and annotation.</title>
        <authorList>
            <consortium name="The Broad Institute Genomics Platform"/>
            <consortium name="The Broad Institute Genome Sequencing Center for Infectious Disease"/>
            <person name="Wu L."/>
            <person name="Ma J."/>
        </authorList>
    </citation>
    <scope>NUCLEOTIDE SEQUENCE [LARGE SCALE GENOMIC DNA]</scope>
    <source>
        <strain evidence="4">CECT 7131</strain>
    </source>
</reference>
<dbReference type="PANTHER" id="PTHR31528">
    <property type="entry name" value="4-AMINO-5-HYDROXYMETHYL-2-METHYLPYRIMIDINE PHOSPHATE SYNTHASE THI11-RELATED"/>
    <property type="match status" value="1"/>
</dbReference>
<feature type="chain" id="PRO_5046665792" evidence="1">
    <location>
        <begin position="23"/>
        <end position="330"/>
    </location>
</feature>
<dbReference type="EMBL" id="JAUFPN010000184">
    <property type="protein sequence ID" value="MDN3566980.1"/>
    <property type="molecule type" value="Genomic_DNA"/>
</dbReference>
<proteinExistence type="predicted"/>
<dbReference type="InterPro" id="IPR015168">
    <property type="entry name" value="SsuA/THI5"/>
</dbReference>
<dbReference type="PANTHER" id="PTHR31528:SF3">
    <property type="entry name" value="THIAMINE BIOSYNTHESIS PROTEIN HI_0357-RELATED"/>
    <property type="match status" value="1"/>
</dbReference>
<protein>
    <submittedName>
        <fullName evidence="3">ABC transporter substrate-binding protein</fullName>
    </submittedName>
</protein>
<dbReference type="InterPro" id="IPR027939">
    <property type="entry name" value="NMT1/THI5"/>
</dbReference>
<dbReference type="Proteomes" id="UP001529369">
    <property type="component" value="Unassembled WGS sequence"/>
</dbReference>
<comment type="caution">
    <text evidence="3">The sequence shown here is derived from an EMBL/GenBank/DDBJ whole genome shotgun (WGS) entry which is preliminary data.</text>
</comment>
<feature type="signal peptide" evidence="1">
    <location>
        <begin position="1"/>
        <end position="22"/>
    </location>
</feature>
<accession>A0ABT8AB99</accession>
<gene>
    <name evidence="3" type="ORF">QWZ14_21585</name>
</gene>
<dbReference type="Gene3D" id="3.40.190.10">
    <property type="entry name" value="Periplasmic binding protein-like II"/>
    <property type="match status" value="2"/>
</dbReference>
<keyword evidence="4" id="KW-1185">Reference proteome</keyword>
<dbReference type="Pfam" id="PF09084">
    <property type="entry name" value="NMT1"/>
    <property type="match status" value="1"/>
</dbReference>
<evidence type="ECO:0000256" key="1">
    <source>
        <dbReference type="SAM" id="SignalP"/>
    </source>
</evidence>
<sequence length="330" mass="35642">MVRKTIAAGLCALMLAAAPASAQGPAPDRALLQLDWIPTGEHAAYFAGVGRGFWRDQGIELALARGYGSGDTVNKLAAGAAQFGVADLGAVLAARARQDVPVKSISAVYTHSPHSLFVLRSSGITTFRGLEGRRIAVTPGNSHRLYFPEVARRAGTDPERITWVNTDASAMAALLITRRVDAAPFYSIHHYYTNKAALSAREEIVVLPFVETGFAIYAASVATTDDMLAKNPELVRRFLRGLQKSFEWARDNQAEACKLHVARNPEVAQDDCEGSLKAVMGFVFTDHARETGLGRFGAERLANTWRVVAESLQLPPAWDPAQAVDTSLLP</sequence>